<reference evidence="2" key="1">
    <citation type="submission" date="2020-01" db="EMBL/GenBank/DDBJ databases">
        <authorList>
            <consortium name="DOE Joint Genome Institute"/>
            <person name="Haridas S."/>
            <person name="Albert R."/>
            <person name="Binder M."/>
            <person name="Bloem J."/>
            <person name="Labutti K."/>
            <person name="Salamov A."/>
            <person name="Andreopoulos B."/>
            <person name="Baker S.E."/>
            <person name="Barry K."/>
            <person name="Bills G."/>
            <person name="Bluhm B.H."/>
            <person name="Cannon C."/>
            <person name="Castanera R."/>
            <person name="Culley D.E."/>
            <person name="Daum C."/>
            <person name="Ezra D."/>
            <person name="Gonzalez J.B."/>
            <person name="Henrissat B."/>
            <person name="Kuo A."/>
            <person name="Liang C."/>
            <person name="Lipzen A."/>
            <person name="Lutzoni F."/>
            <person name="Magnuson J."/>
            <person name="Mondo S."/>
            <person name="Nolan M."/>
            <person name="Ohm R."/>
            <person name="Pangilinan J."/>
            <person name="Park H.-J."/>
            <person name="Ramirez L."/>
            <person name="Alfaro M."/>
            <person name="Sun H."/>
            <person name="Tritt A."/>
            <person name="Yoshinaga Y."/>
            <person name="Zwiers L.-H."/>
            <person name="Turgeon B.G."/>
            <person name="Goodwin S.B."/>
            <person name="Spatafora J.W."/>
            <person name="Crous P.W."/>
            <person name="Grigoriev I.V."/>
        </authorList>
    </citation>
    <scope>NUCLEOTIDE SEQUENCE</scope>
    <source>
        <strain evidence="2">IPT5</strain>
    </source>
</reference>
<feature type="region of interest" description="Disordered" evidence="1">
    <location>
        <begin position="1"/>
        <end position="54"/>
    </location>
</feature>
<name>A0A6A7AN27_9PLEO</name>
<evidence type="ECO:0000313" key="3">
    <source>
        <dbReference type="Proteomes" id="UP000799423"/>
    </source>
</evidence>
<accession>A0A6A7AN27</accession>
<sequence>MRIMLGDPQAKLKSGPGKRPSAIVAADPRIRGRQSSTGVIDATQPSRPPAWKLPPADLARRIDQKTLENARLRQEKASLERRHELTAYLFEEVSVVLESLQHALLNFHERSMEVEREIAKATDP</sequence>
<protein>
    <submittedName>
        <fullName evidence="2">Uncharacterized protein</fullName>
    </submittedName>
</protein>
<proteinExistence type="predicted"/>
<evidence type="ECO:0000313" key="2">
    <source>
        <dbReference type="EMBL" id="KAF2844452.1"/>
    </source>
</evidence>
<keyword evidence="3" id="KW-1185">Reference proteome</keyword>
<organism evidence="2 3">
    <name type="scientific">Plenodomus tracheiphilus IPT5</name>
    <dbReference type="NCBI Taxonomy" id="1408161"/>
    <lineage>
        <taxon>Eukaryota</taxon>
        <taxon>Fungi</taxon>
        <taxon>Dikarya</taxon>
        <taxon>Ascomycota</taxon>
        <taxon>Pezizomycotina</taxon>
        <taxon>Dothideomycetes</taxon>
        <taxon>Pleosporomycetidae</taxon>
        <taxon>Pleosporales</taxon>
        <taxon>Pleosporineae</taxon>
        <taxon>Leptosphaeriaceae</taxon>
        <taxon>Plenodomus</taxon>
    </lineage>
</organism>
<dbReference type="EMBL" id="MU006378">
    <property type="protein sequence ID" value="KAF2844452.1"/>
    <property type="molecule type" value="Genomic_DNA"/>
</dbReference>
<gene>
    <name evidence="2" type="ORF">T440DRAFT_473368</name>
</gene>
<dbReference type="AlphaFoldDB" id="A0A6A7AN27"/>
<evidence type="ECO:0000256" key="1">
    <source>
        <dbReference type="SAM" id="MobiDB-lite"/>
    </source>
</evidence>
<dbReference type="OrthoDB" id="4958164at2759"/>
<dbReference type="Proteomes" id="UP000799423">
    <property type="component" value="Unassembled WGS sequence"/>
</dbReference>